<sequence length="65" mass="6933">MGTSNALKKLGFNALQFFLAFATAQAGKHAPSGVYSSDCITKVNEVRSGMSGRITYAFKFPDPAD</sequence>
<proteinExistence type="predicted"/>
<comment type="caution">
    <text evidence="1">The sequence shown here is derived from an EMBL/GenBank/DDBJ whole genome shotgun (WGS) entry which is preliminary data.</text>
</comment>
<dbReference type="Proteomes" id="UP000092389">
    <property type="component" value="Unassembled WGS sequence"/>
</dbReference>
<evidence type="ECO:0000313" key="1">
    <source>
        <dbReference type="EMBL" id="OBH67057.1"/>
    </source>
</evidence>
<evidence type="ECO:0000313" key="2">
    <source>
        <dbReference type="Proteomes" id="UP000092389"/>
    </source>
</evidence>
<organism evidence="1 2">
    <name type="scientific">Mycobacterium mantenii</name>
    <dbReference type="NCBI Taxonomy" id="560555"/>
    <lineage>
        <taxon>Bacteria</taxon>
        <taxon>Bacillati</taxon>
        <taxon>Actinomycetota</taxon>
        <taxon>Actinomycetes</taxon>
        <taxon>Mycobacteriales</taxon>
        <taxon>Mycobacteriaceae</taxon>
        <taxon>Mycobacterium</taxon>
        <taxon>Mycobacterium avium complex (MAC)</taxon>
    </lineage>
</organism>
<gene>
    <name evidence="1" type="ORF">A5683_09945</name>
</gene>
<dbReference type="EMBL" id="LZJU01000186">
    <property type="protein sequence ID" value="OBH67057.1"/>
    <property type="molecule type" value="Genomic_DNA"/>
</dbReference>
<reference evidence="1 2" key="1">
    <citation type="submission" date="2016-06" db="EMBL/GenBank/DDBJ databases">
        <authorList>
            <person name="Kjaerup R.B."/>
            <person name="Dalgaard T.S."/>
            <person name="Juul-Madsen H.R."/>
        </authorList>
    </citation>
    <scope>NUCLEOTIDE SEQUENCE [LARGE SCALE GENOMIC DNA]</scope>
    <source>
        <strain evidence="1 2">E152</strain>
    </source>
</reference>
<name>A0A1A2STH6_MYCNT</name>
<dbReference type="AlphaFoldDB" id="A0A1A2STH6"/>
<protein>
    <submittedName>
        <fullName evidence="1">Uncharacterized protein</fullName>
    </submittedName>
</protein>
<accession>A0A1A2STH6</accession>